<dbReference type="Gene3D" id="2.60.120.290">
    <property type="entry name" value="Spermadhesin, CUB domain"/>
    <property type="match status" value="2"/>
</dbReference>
<evidence type="ECO:0000256" key="1">
    <source>
        <dbReference type="ARBA" id="ARBA00022737"/>
    </source>
</evidence>
<keyword evidence="1" id="KW-0677">Repeat</keyword>
<dbReference type="CDD" id="cd00041">
    <property type="entry name" value="CUB"/>
    <property type="match status" value="2"/>
</dbReference>
<dbReference type="PROSITE" id="PS01180">
    <property type="entry name" value="CUB"/>
    <property type="match status" value="2"/>
</dbReference>
<feature type="domain" description="CUB" evidence="5">
    <location>
        <begin position="23"/>
        <end position="137"/>
    </location>
</feature>
<feature type="domain" description="CUB" evidence="5">
    <location>
        <begin position="152"/>
        <end position="260"/>
    </location>
</feature>
<dbReference type="SUPFAM" id="SSF49854">
    <property type="entry name" value="Spermadhesin, CUB domain"/>
    <property type="match status" value="2"/>
</dbReference>
<dbReference type="Pfam" id="PF00431">
    <property type="entry name" value="CUB"/>
    <property type="match status" value="2"/>
</dbReference>
<evidence type="ECO:0000259" key="5">
    <source>
        <dbReference type="PROSITE" id="PS01180"/>
    </source>
</evidence>
<evidence type="ECO:0000256" key="3">
    <source>
        <dbReference type="PROSITE-ProRule" id="PRU00059"/>
    </source>
</evidence>
<dbReference type="AlphaFoldDB" id="A0A811LA85"/>
<keyword evidence="7" id="KW-1185">Reference proteome</keyword>
<dbReference type="Proteomes" id="UP000614601">
    <property type="component" value="Unassembled WGS sequence"/>
</dbReference>
<dbReference type="OrthoDB" id="6365689at2759"/>
<protein>
    <recommendedName>
        <fullName evidence="5">CUB domain-containing protein</fullName>
    </recommendedName>
</protein>
<organism evidence="6 7">
    <name type="scientific">Bursaphelenchus okinawaensis</name>
    <dbReference type="NCBI Taxonomy" id="465554"/>
    <lineage>
        <taxon>Eukaryota</taxon>
        <taxon>Metazoa</taxon>
        <taxon>Ecdysozoa</taxon>
        <taxon>Nematoda</taxon>
        <taxon>Chromadorea</taxon>
        <taxon>Rhabditida</taxon>
        <taxon>Tylenchina</taxon>
        <taxon>Tylenchomorpha</taxon>
        <taxon>Aphelenchoidea</taxon>
        <taxon>Aphelenchoididae</taxon>
        <taxon>Bursaphelenchus</taxon>
    </lineage>
</organism>
<evidence type="ECO:0000313" key="6">
    <source>
        <dbReference type="EMBL" id="CAD5224602.1"/>
    </source>
</evidence>
<name>A0A811LA85_9BILA</name>
<dbReference type="InterPro" id="IPR035914">
    <property type="entry name" value="Sperma_CUB_dom_sf"/>
</dbReference>
<dbReference type="EMBL" id="CAJFDH010000005">
    <property type="protein sequence ID" value="CAD5224602.1"/>
    <property type="molecule type" value="Genomic_DNA"/>
</dbReference>
<dbReference type="PANTHER" id="PTHR24251">
    <property type="entry name" value="OVOCHYMASE-RELATED"/>
    <property type="match status" value="1"/>
</dbReference>
<dbReference type="InterPro" id="IPR000859">
    <property type="entry name" value="CUB_dom"/>
</dbReference>
<sequence>MHSGIPFLLLSGVNLLLASVQVCDNNHLYNITDVGIVTSPSFPELYPNGKDCYQVLSAENEDDVIQLIFYMFDTEKDADYVYLYEGEGANKTLIARLTGDSETCEVYRTNYTNTMTIRFKSDLDNNFDGFYAEYRPVPKDILVPVLDDAPIQTKEYNETSGVLITPKWPDLYPNSACWLYHFNFPYNSITFKFNTFSTEPNADFLYIYHENETDATLIEKKTGFFDKTTTLAYTDQNILLKFTSDLDGQSMGFSITYKTT</sequence>
<comment type="caution">
    <text evidence="3">Lacks conserved residue(s) required for the propagation of feature annotation.</text>
</comment>
<dbReference type="PANTHER" id="PTHR24251:SF30">
    <property type="entry name" value="MEMBRANE FRIZZLED-RELATED PROTEIN"/>
    <property type="match status" value="1"/>
</dbReference>
<gene>
    <name evidence="6" type="ORF">BOKJ2_LOCUS11161</name>
</gene>
<feature type="chain" id="PRO_5036408498" description="CUB domain-containing protein" evidence="4">
    <location>
        <begin position="19"/>
        <end position="260"/>
    </location>
</feature>
<evidence type="ECO:0000256" key="4">
    <source>
        <dbReference type="SAM" id="SignalP"/>
    </source>
</evidence>
<dbReference type="EMBL" id="CAJFCW020000005">
    <property type="protein sequence ID" value="CAG9120010.1"/>
    <property type="molecule type" value="Genomic_DNA"/>
</dbReference>
<comment type="caution">
    <text evidence="6">The sequence shown here is derived from an EMBL/GenBank/DDBJ whole genome shotgun (WGS) entry which is preliminary data.</text>
</comment>
<keyword evidence="4" id="KW-0732">Signal</keyword>
<evidence type="ECO:0000256" key="2">
    <source>
        <dbReference type="ARBA" id="ARBA00023157"/>
    </source>
</evidence>
<feature type="signal peptide" evidence="4">
    <location>
        <begin position="1"/>
        <end position="18"/>
    </location>
</feature>
<dbReference type="SMART" id="SM00042">
    <property type="entry name" value="CUB"/>
    <property type="match status" value="2"/>
</dbReference>
<evidence type="ECO:0000313" key="7">
    <source>
        <dbReference type="Proteomes" id="UP000614601"/>
    </source>
</evidence>
<keyword evidence="2" id="KW-1015">Disulfide bond</keyword>
<accession>A0A811LA85</accession>
<proteinExistence type="predicted"/>
<dbReference type="Proteomes" id="UP000783686">
    <property type="component" value="Unassembled WGS sequence"/>
</dbReference>
<reference evidence="6" key="1">
    <citation type="submission" date="2020-09" db="EMBL/GenBank/DDBJ databases">
        <authorList>
            <person name="Kikuchi T."/>
        </authorList>
    </citation>
    <scope>NUCLEOTIDE SEQUENCE</scope>
    <source>
        <strain evidence="6">SH1</strain>
    </source>
</reference>